<proteinExistence type="predicted"/>
<dbReference type="AlphaFoldDB" id="A0A413BJL2"/>
<comment type="caution">
    <text evidence="5">The sequence shown here is derived from an EMBL/GenBank/DDBJ whole genome shotgun (WGS) entry which is preliminary data.</text>
</comment>
<keyword evidence="4" id="KW-0472">Membrane</keyword>
<dbReference type="Pfam" id="PF13432">
    <property type="entry name" value="TPR_16"/>
    <property type="match status" value="1"/>
</dbReference>
<keyword evidence="1" id="KW-0677">Repeat</keyword>
<feature type="coiled-coil region" evidence="3">
    <location>
        <begin position="291"/>
        <end position="318"/>
    </location>
</feature>
<dbReference type="PANTHER" id="PTHR45586">
    <property type="entry name" value="TPR REPEAT-CONTAINING PROTEIN PA4667"/>
    <property type="match status" value="1"/>
</dbReference>
<protein>
    <recommendedName>
        <fullName evidence="7">Tetratricopeptide repeat protein</fullName>
    </recommendedName>
</protein>
<accession>A0A413BJL2</accession>
<keyword evidence="3" id="KW-0175">Coiled coil</keyword>
<dbReference type="InterPro" id="IPR011990">
    <property type="entry name" value="TPR-like_helical_dom_sf"/>
</dbReference>
<evidence type="ECO:0000313" key="6">
    <source>
        <dbReference type="Proteomes" id="UP000286581"/>
    </source>
</evidence>
<sequence length="463" mass="52271">MICYKCGQDAGWNDKCPVCGADLSLFKRAIRISNSYYNDGLQKAQVRNLSGAIISLRQSLKFYKYNIQARNLLGLIYYEMGEMVDALSEWVISVNYQPDDNLAKKYIDQIHNNRNQLETINQTIKKYNQALTYCKQDSKDLAVIQLRKVLSLNPKLVKGHQLLALLYLEEGHLDKAKKALRDAGKIDTDNTTTLRYLKEVNRRLKEKGTERKKTNDDLISYQSGNETIIMPKRFRESSMWANILYIIIGLVVGVAVTCFLVVPGIKSQAKTDAKKQLLSANDTISTNGQTISGLNDQIDKLKKELEDEKKKNDGVSDQISTYEALLNAYVYYTTNDVIKAGEALENINTSYLSDSAKQTYDTLNGSIADSYKEALYSQAYSSYSSGDYQSAIPTFQKLVGMDEAYRDGSVAYYLAQSFRKSGDLASAKPYYQYVVDNYAGTEKARTSKNYLHRNSSKTTAARQ</sequence>
<evidence type="ECO:0000256" key="1">
    <source>
        <dbReference type="ARBA" id="ARBA00022737"/>
    </source>
</evidence>
<dbReference type="InterPro" id="IPR019734">
    <property type="entry name" value="TPR_rpt"/>
</dbReference>
<dbReference type="SMART" id="SM00028">
    <property type="entry name" value="TPR"/>
    <property type="match status" value="6"/>
</dbReference>
<dbReference type="PANTHER" id="PTHR45586:SF1">
    <property type="entry name" value="LIPOPOLYSACCHARIDE ASSEMBLY PROTEIN B"/>
    <property type="match status" value="1"/>
</dbReference>
<evidence type="ECO:0000313" key="5">
    <source>
        <dbReference type="EMBL" id="RGW41022.1"/>
    </source>
</evidence>
<dbReference type="Proteomes" id="UP000286581">
    <property type="component" value="Unassembled WGS sequence"/>
</dbReference>
<evidence type="ECO:0000256" key="4">
    <source>
        <dbReference type="SAM" id="Phobius"/>
    </source>
</evidence>
<keyword evidence="4" id="KW-0812">Transmembrane</keyword>
<organism evidence="5 6">
    <name type="scientific">Agathobacter rectalis</name>
    <dbReference type="NCBI Taxonomy" id="39491"/>
    <lineage>
        <taxon>Bacteria</taxon>
        <taxon>Bacillati</taxon>
        <taxon>Bacillota</taxon>
        <taxon>Clostridia</taxon>
        <taxon>Lachnospirales</taxon>
        <taxon>Lachnospiraceae</taxon>
        <taxon>Agathobacter</taxon>
    </lineage>
</organism>
<dbReference type="EMBL" id="QSAE01000005">
    <property type="protein sequence ID" value="RGW41022.1"/>
    <property type="molecule type" value="Genomic_DNA"/>
</dbReference>
<feature type="transmembrane region" description="Helical" evidence="4">
    <location>
        <begin position="239"/>
        <end position="262"/>
    </location>
</feature>
<gene>
    <name evidence="5" type="ORF">DWV78_03070</name>
</gene>
<dbReference type="Gene3D" id="1.25.40.10">
    <property type="entry name" value="Tetratricopeptide repeat domain"/>
    <property type="match status" value="3"/>
</dbReference>
<keyword evidence="2" id="KW-0802">TPR repeat</keyword>
<reference evidence="5 6" key="1">
    <citation type="submission" date="2018-08" db="EMBL/GenBank/DDBJ databases">
        <title>A genome reference for cultivated species of the human gut microbiota.</title>
        <authorList>
            <person name="Zou Y."/>
            <person name="Xue W."/>
            <person name="Luo G."/>
        </authorList>
    </citation>
    <scope>NUCLEOTIDE SEQUENCE [LARGE SCALE GENOMIC DNA]</scope>
    <source>
        <strain evidence="5 6">AF12-8</strain>
    </source>
</reference>
<dbReference type="SUPFAM" id="SSF48452">
    <property type="entry name" value="TPR-like"/>
    <property type="match status" value="2"/>
</dbReference>
<evidence type="ECO:0000256" key="3">
    <source>
        <dbReference type="SAM" id="Coils"/>
    </source>
</evidence>
<dbReference type="InterPro" id="IPR051012">
    <property type="entry name" value="CellSynth/LPSAsmb/PSIAsmb"/>
</dbReference>
<keyword evidence="4" id="KW-1133">Transmembrane helix</keyword>
<evidence type="ECO:0008006" key="7">
    <source>
        <dbReference type="Google" id="ProtNLM"/>
    </source>
</evidence>
<evidence type="ECO:0000256" key="2">
    <source>
        <dbReference type="ARBA" id="ARBA00022803"/>
    </source>
</evidence>
<dbReference type="Pfam" id="PF13181">
    <property type="entry name" value="TPR_8"/>
    <property type="match status" value="1"/>
</dbReference>
<name>A0A413BJL2_9FIRM</name>